<dbReference type="PROSITE" id="PS50931">
    <property type="entry name" value="HTH_LYSR"/>
    <property type="match status" value="1"/>
</dbReference>
<reference evidence="2 3" key="1">
    <citation type="submission" date="2013-12" db="EMBL/GenBank/DDBJ databases">
        <title>A Varibaculum cambriense genome reconstructed from a premature infant gut community with otherwise low bacterial novelty that shifts toward anaerobic metabolism during the third week of life.</title>
        <authorList>
            <person name="Brown C.T."/>
            <person name="Sharon I."/>
            <person name="Thomas B.C."/>
            <person name="Castelle C.J."/>
            <person name="Morowitz M.J."/>
            <person name="Banfield J.F."/>
        </authorList>
    </citation>
    <scope>NUCLEOTIDE SEQUENCE [LARGE SCALE GENOMIC DNA]</scope>
    <source>
        <strain evidence="3">DORA_12</strain>
    </source>
</reference>
<dbReference type="InterPro" id="IPR036390">
    <property type="entry name" value="WH_DNA-bd_sf"/>
</dbReference>
<protein>
    <submittedName>
        <fullName evidence="2">Transcriptional regulator</fullName>
    </submittedName>
</protein>
<evidence type="ECO:0000259" key="1">
    <source>
        <dbReference type="PROSITE" id="PS50931"/>
    </source>
</evidence>
<dbReference type="InterPro" id="IPR036388">
    <property type="entry name" value="WH-like_DNA-bd_sf"/>
</dbReference>
<dbReference type="Proteomes" id="UP000018852">
    <property type="component" value="Unassembled WGS sequence"/>
</dbReference>
<dbReference type="Pfam" id="PF00126">
    <property type="entry name" value="HTH_1"/>
    <property type="match status" value="1"/>
</dbReference>
<feature type="domain" description="HTH lysR-type" evidence="1">
    <location>
        <begin position="1"/>
        <end position="34"/>
    </location>
</feature>
<dbReference type="GO" id="GO:0003700">
    <property type="term" value="F:DNA-binding transcription factor activity"/>
    <property type="evidence" value="ECO:0007669"/>
    <property type="project" value="InterPro"/>
</dbReference>
<comment type="caution">
    <text evidence="2">The sequence shown here is derived from an EMBL/GenBank/DDBJ whole genome shotgun (WGS) entry which is preliminary data.</text>
</comment>
<name>W1V5G1_9ACTO</name>
<dbReference type="AlphaFoldDB" id="W1V5G1"/>
<proteinExistence type="predicted"/>
<dbReference type="SUPFAM" id="SSF46785">
    <property type="entry name" value="Winged helix' DNA-binding domain"/>
    <property type="match status" value="1"/>
</dbReference>
<accession>W1V5G1</accession>
<organism evidence="2 3">
    <name type="scientific">Actinomyces urogenitalis DORA_12</name>
    <dbReference type="NCBI Taxonomy" id="1403939"/>
    <lineage>
        <taxon>Bacteria</taxon>
        <taxon>Bacillati</taxon>
        <taxon>Actinomycetota</taxon>
        <taxon>Actinomycetes</taxon>
        <taxon>Actinomycetales</taxon>
        <taxon>Actinomycetaceae</taxon>
        <taxon>Actinomyces</taxon>
    </lineage>
</organism>
<dbReference type="Gene3D" id="1.10.10.10">
    <property type="entry name" value="Winged helix-like DNA-binding domain superfamily/Winged helix DNA-binding domain"/>
    <property type="match status" value="1"/>
</dbReference>
<evidence type="ECO:0000313" key="3">
    <source>
        <dbReference type="Proteomes" id="UP000018852"/>
    </source>
</evidence>
<dbReference type="EMBL" id="AZLV01001115">
    <property type="protein sequence ID" value="ETJ01207.1"/>
    <property type="molecule type" value="Genomic_DNA"/>
</dbReference>
<sequence>MDFDQLRQLEAIARLGTVSAAARELHLSQPALSR</sequence>
<evidence type="ECO:0000313" key="2">
    <source>
        <dbReference type="EMBL" id="ETJ01207.1"/>
    </source>
</evidence>
<gene>
    <name evidence="2" type="ORF">Q605_AUC01115G0002</name>
</gene>
<feature type="non-terminal residue" evidence="2">
    <location>
        <position position="34"/>
    </location>
</feature>
<dbReference type="InterPro" id="IPR000847">
    <property type="entry name" value="LysR_HTH_N"/>
</dbReference>